<dbReference type="Proteomes" id="UP001152795">
    <property type="component" value="Unassembled WGS sequence"/>
</dbReference>
<dbReference type="AlphaFoldDB" id="A0A6S7IKX8"/>
<proteinExistence type="predicted"/>
<comment type="caution">
    <text evidence="1">The sequence shown here is derived from an EMBL/GenBank/DDBJ whole genome shotgun (WGS) entry which is preliminary data.</text>
</comment>
<keyword evidence="2" id="KW-1185">Reference proteome</keyword>
<dbReference type="EMBL" id="CACRXK020009803">
    <property type="protein sequence ID" value="CAB4017993.1"/>
    <property type="molecule type" value="Genomic_DNA"/>
</dbReference>
<gene>
    <name evidence="1" type="ORF">PACLA_8A061710</name>
</gene>
<evidence type="ECO:0000313" key="2">
    <source>
        <dbReference type="Proteomes" id="UP001152795"/>
    </source>
</evidence>
<organism evidence="1 2">
    <name type="scientific">Paramuricea clavata</name>
    <name type="common">Red gorgonian</name>
    <name type="synonym">Violescent sea-whip</name>
    <dbReference type="NCBI Taxonomy" id="317549"/>
    <lineage>
        <taxon>Eukaryota</taxon>
        <taxon>Metazoa</taxon>
        <taxon>Cnidaria</taxon>
        <taxon>Anthozoa</taxon>
        <taxon>Octocorallia</taxon>
        <taxon>Malacalcyonacea</taxon>
        <taxon>Plexauridae</taxon>
        <taxon>Paramuricea</taxon>
    </lineage>
</organism>
<sequence>MEHSLFLKTNCGKIFAEIKNVRRSDTLLSVRERVDITDRQNFNFLLFGTPLKSKQESKTLVQDCSVLSKSDGNAEITIRIINAPVENIKAVHPAPSHPASRLFVKTPQSKVVSSADCLPGGNKPVFEKGAFGNCFAPQKKISPKLRKLEVYTEDEISEVTGLLSKEKMRFHNNMVSQIEKDESLQGWMKQELLGVIESSWVMKRTELLKVKVKELVVKEQIVFEIGEGKNIMRNLDEVEKAHFDVKRGYENFCSDLDRNQGKREVLEKKFDAVFSNLKQSQGKLHKSLESLHVSTHNVDKPDGDKKKSVIYDELSDGEIENIAQDIKTEYESN</sequence>
<evidence type="ECO:0000313" key="1">
    <source>
        <dbReference type="EMBL" id="CAB4017993.1"/>
    </source>
</evidence>
<protein>
    <submittedName>
        <fullName evidence="1">Uncharacterized protein</fullName>
    </submittedName>
</protein>
<accession>A0A6S7IKX8</accession>
<name>A0A6S7IKX8_PARCT</name>
<dbReference type="OrthoDB" id="6012611at2759"/>
<reference evidence="1" key="1">
    <citation type="submission" date="2020-04" db="EMBL/GenBank/DDBJ databases">
        <authorList>
            <person name="Alioto T."/>
            <person name="Alioto T."/>
            <person name="Gomez Garrido J."/>
        </authorList>
    </citation>
    <scope>NUCLEOTIDE SEQUENCE</scope>
    <source>
        <strain evidence="1">A484AB</strain>
    </source>
</reference>